<evidence type="ECO:0000313" key="2">
    <source>
        <dbReference type="EMBL" id="KAF2112658.1"/>
    </source>
</evidence>
<feature type="compositionally biased region" description="Low complexity" evidence="1">
    <location>
        <begin position="322"/>
        <end position="337"/>
    </location>
</feature>
<accession>A0A6A5Z2P2</accession>
<organism evidence="2 3">
    <name type="scientific">Lophiotrema nucula</name>
    <dbReference type="NCBI Taxonomy" id="690887"/>
    <lineage>
        <taxon>Eukaryota</taxon>
        <taxon>Fungi</taxon>
        <taxon>Dikarya</taxon>
        <taxon>Ascomycota</taxon>
        <taxon>Pezizomycotina</taxon>
        <taxon>Dothideomycetes</taxon>
        <taxon>Pleosporomycetidae</taxon>
        <taxon>Pleosporales</taxon>
        <taxon>Lophiotremataceae</taxon>
        <taxon>Lophiotrema</taxon>
    </lineage>
</organism>
<dbReference type="AlphaFoldDB" id="A0A6A5Z2P2"/>
<evidence type="ECO:0000256" key="1">
    <source>
        <dbReference type="SAM" id="MobiDB-lite"/>
    </source>
</evidence>
<reference evidence="2" key="1">
    <citation type="journal article" date="2020" name="Stud. Mycol.">
        <title>101 Dothideomycetes genomes: a test case for predicting lifestyles and emergence of pathogens.</title>
        <authorList>
            <person name="Haridas S."/>
            <person name="Albert R."/>
            <person name="Binder M."/>
            <person name="Bloem J."/>
            <person name="Labutti K."/>
            <person name="Salamov A."/>
            <person name="Andreopoulos B."/>
            <person name="Baker S."/>
            <person name="Barry K."/>
            <person name="Bills G."/>
            <person name="Bluhm B."/>
            <person name="Cannon C."/>
            <person name="Castanera R."/>
            <person name="Culley D."/>
            <person name="Daum C."/>
            <person name="Ezra D."/>
            <person name="Gonzalez J."/>
            <person name="Henrissat B."/>
            <person name="Kuo A."/>
            <person name="Liang C."/>
            <person name="Lipzen A."/>
            <person name="Lutzoni F."/>
            <person name="Magnuson J."/>
            <person name="Mondo S."/>
            <person name="Nolan M."/>
            <person name="Ohm R."/>
            <person name="Pangilinan J."/>
            <person name="Park H.-J."/>
            <person name="Ramirez L."/>
            <person name="Alfaro M."/>
            <person name="Sun H."/>
            <person name="Tritt A."/>
            <person name="Yoshinaga Y."/>
            <person name="Zwiers L.-H."/>
            <person name="Turgeon B."/>
            <person name="Goodwin S."/>
            <person name="Spatafora J."/>
            <person name="Crous P."/>
            <person name="Grigoriev I."/>
        </authorList>
    </citation>
    <scope>NUCLEOTIDE SEQUENCE</scope>
    <source>
        <strain evidence="2">CBS 627.86</strain>
    </source>
</reference>
<evidence type="ECO:0000313" key="3">
    <source>
        <dbReference type="Proteomes" id="UP000799770"/>
    </source>
</evidence>
<dbReference type="EMBL" id="ML977330">
    <property type="protein sequence ID" value="KAF2112658.1"/>
    <property type="molecule type" value="Genomic_DNA"/>
</dbReference>
<keyword evidence="3" id="KW-1185">Reference proteome</keyword>
<dbReference type="Proteomes" id="UP000799770">
    <property type="component" value="Unassembled WGS sequence"/>
</dbReference>
<name>A0A6A5Z2P2_9PLEO</name>
<gene>
    <name evidence="2" type="ORF">BDV96DRAFT_602046</name>
</gene>
<sequence length="423" mass="48131">MDGMYPTLIRYCQCISGCSAREKRYFELIAKTFSDVNLRFDLNVPLHVEMQRIFMQFSHLVMKDGVIKPNYEQNVASICSVAVYSNMMRPLLGTWLGRYAKAFLHLSVHLNAVGRTVGFRDYTLEDVLSARSHLARVLLADLERLLKPGKLESLGNKLQVLRALFLVLVVAIIAMRYRATEDRTETRPEIKATETKDDALERLLWHYLVHIGNLSSLLKSEVDAKDAVSQVTFFTPAKSIQQFRAVHERPSEVPETLYHPSDAIIKDNCFFCRPIIGSFQLTNNSDDLRSAQCCPNCQRVLKEFDAQHSRRKKKPSEGKTQSENSSSRSDQSSDWFSGELTTQPFDLRSGNLDSRFVDESGSLLPLSEERPEELGWATFRLCCMHHLNGGDVDDPCYHDDLEAFGTGHVLFNPGFVYSEEDWG</sequence>
<protein>
    <submittedName>
        <fullName evidence="2">Uncharacterized protein</fullName>
    </submittedName>
</protein>
<feature type="region of interest" description="Disordered" evidence="1">
    <location>
        <begin position="306"/>
        <end position="337"/>
    </location>
</feature>
<proteinExistence type="predicted"/>